<protein>
    <submittedName>
        <fullName evidence="10">Myb domain protein</fullName>
    </submittedName>
</protein>
<dbReference type="PROSITE" id="PS51294">
    <property type="entry name" value="HTH_MYB"/>
    <property type="match status" value="2"/>
</dbReference>
<comment type="subcellular location">
    <subcellularLocation>
        <location evidence="1">Nucleus</location>
    </subcellularLocation>
</comment>
<name>A0A1Y1IK73_KLENI</name>
<dbReference type="FunFam" id="1.10.10.60:FF:000001">
    <property type="entry name" value="MYB-related transcription factor"/>
    <property type="match status" value="1"/>
</dbReference>
<reference evidence="10 11" key="1">
    <citation type="journal article" date="2014" name="Nat. Commun.">
        <title>Klebsormidium flaccidum genome reveals primary factors for plant terrestrial adaptation.</title>
        <authorList>
            <person name="Hori K."/>
            <person name="Maruyama F."/>
            <person name="Fujisawa T."/>
            <person name="Togashi T."/>
            <person name="Yamamoto N."/>
            <person name="Seo M."/>
            <person name="Sato S."/>
            <person name="Yamada T."/>
            <person name="Mori H."/>
            <person name="Tajima N."/>
            <person name="Moriyama T."/>
            <person name="Ikeuchi M."/>
            <person name="Watanabe M."/>
            <person name="Wada H."/>
            <person name="Kobayashi K."/>
            <person name="Saito M."/>
            <person name="Masuda T."/>
            <person name="Sasaki-Sekimoto Y."/>
            <person name="Mashiguchi K."/>
            <person name="Awai K."/>
            <person name="Shimojima M."/>
            <person name="Masuda S."/>
            <person name="Iwai M."/>
            <person name="Nobusawa T."/>
            <person name="Narise T."/>
            <person name="Kondo S."/>
            <person name="Saito H."/>
            <person name="Sato R."/>
            <person name="Murakawa M."/>
            <person name="Ihara Y."/>
            <person name="Oshima-Yamada Y."/>
            <person name="Ohtaka K."/>
            <person name="Satoh M."/>
            <person name="Sonobe K."/>
            <person name="Ishii M."/>
            <person name="Ohtani R."/>
            <person name="Kanamori-Sato M."/>
            <person name="Honoki R."/>
            <person name="Miyazaki D."/>
            <person name="Mochizuki H."/>
            <person name="Umetsu J."/>
            <person name="Higashi K."/>
            <person name="Shibata D."/>
            <person name="Kamiya Y."/>
            <person name="Sato N."/>
            <person name="Nakamura Y."/>
            <person name="Tabata S."/>
            <person name="Ida S."/>
            <person name="Kurokawa K."/>
            <person name="Ohta H."/>
        </authorList>
    </citation>
    <scope>NUCLEOTIDE SEQUENCE [LARGE SCALE GENOMIC DNA]</scope>
    <source>
        <strain evidence="10 11">NIES-2285</strain>
    </source>
</reference>
<evidence type="ECO:0000313" key="10">
    <source>
        <dbReference type="EMBL" id="GAQ89166.1"/>
    </source>
</evidence>
<evidence type="ECO:0000256" key="1">
    <source>
        <dbReference type="ARBA" id="ARBA00004123"/>
    </source>
</evidence>
<feature type="compositionally biased region" description="Polar residues" evidence="7">
    <location>
        <begin position="341"/>
        <end position="365"/>
    </location>
</feature>
<dbReference type="PROSITE" id="PS50090">
    <property type="entry name" value="MYB_LIKE"/>
    <property type="match status" value="2"/>
</dbReference>
<dbReference type="CDD" id="cd00167">
    <property type="entry name" value="SANT"/>
    <property type="match status" value="2"/>
</dbReference>
<dbReference type="OrthoDB" id="2143914at2759"/>
<feature type="domain" description="HTH myb-type" evidence="9">
    <location>
        <begin position="186"/>
        <end position="240"/>
    </location>
</feature>
<keyword evidence="11" id="KW-1185">Reference proteome</keyword>
<feature type="region of interest" description="Disordered" evidence="7">
    <location>
        <begin position="326"/>
        <end position="365"/>
    </location>
</feature>
<dbReference type="GO" id="GO:0003700">
    <property type="term" value="F:DNA-binding transcription factor activity"/>
    <property type="evidence" value="ECO:0000318"/>
    <property type="project" value="GO_Central"/>
</dbReference>
<evidence type="ECO:0000256" key="6">
    <source>
        <dbReference type="ARBA" id="ARBA00023242"/>
    </source>
</evidence>
<feature type="domain" description="Myb-like" evidence="8">
    <location>
        <begin position="186"/>
        <end position="236"/>
    </location>
</feature>
<keyword evidence="3" id="KW-0805">Transcription regulation</keyword>
<evidence type="ECO:0000259" key="8">
    <source>
        <dbReference type="PROSITE" id="PS50090"/>
    </source>
</evidence>
<feature type="domain" description="HTH myb-type" evidence="9">
    <location>
        <begin position="135"/>
        <end position="185"/>
    </location>
</feature>
<keyword evidence="5" id="KW-0804">Transcription</keyword>
<dbReference type="AlphaFoldDB" id="A0A1Y1IK73"/>
<keyword evidence="6" id="KW-0539">Nucleus</keyword>
<dbReference type="PANTHER" id="PTHR47995:SF18">
    <property type="entry name" value="TRANSCRIPTION FACTOR MYB65"/>
    <property type="match status" value="1"/>
</dbReference>
<dbReference type="GO" id="GO:0005634">
    <property type="term" value="C:nucleus"/>
    <property type="evidence" value="ECO:0000318"/>
    <property type="project" value="GO_Central"/>
</dbReference>
<sequence>MEEAKPPVAQCGSPNTVLDPAAFFQEQRVVAKAQASQLYQLDPTICNPISLPAAGQLAGRLYPGGQVKLSAPMLAQVQARGMHNVASHGGLVGGHHRPGQVHTRSYQTREQSQQSSSGADEEVGLGGSTIGPDGLKRGPWTKEEDAMLADYVQRFGPKDWSSVPMKTGLVNRCGKSCRLRYVNHLRPNLKKEAFSDDEEQMVIHLQAQLGNKWAAIAAQMPGRTDNEIKNLWNTRIKKRKRDAELHGLDMQPQQLYRWPQAARPAYSEGDNGMPPLVSVEEWGGRVGRGARRMIGPHSNVRRAASLPPDAGAYVYIPEGPACLAPPAASSTTCPSGPRPPSAQSCRSRLSNSTRAVSSDGVNDSKSVGWSPIEEAMFCAPTTSQEHTLLSPSPEDQLMVVPPDESVELPGGEQHFVPPKQEELPAMPDEIIDDGSGGPEPSTSYSLEDDKMFQRKAFIDKLRLDAGGGVHWAASLDTNSSLEGGPSTARLNPPGSDTPAWTPSSGTFPSFLRASTPKARDSCRTPGFPNPFTPGPSFAFPSMCETPLGGGSSFDVFPSPAGYQKTVKSVTDEMMAEDDVARLSRTSF</sequence>
<evidence type="ECO:0000256" key="7">
    <source>
        <dbReference type="SAM" id="MobiDB-lite"/>
    </source>
</evidence>
<evidence type="ECO:0000256" key="3">
    <source>
        <dbReference type="ARBA" id="ARBA00023015"/>
    </source>
</evidence>
<dbReference type="InterPro" id="IPR001005">
    <property type="entry name" value="SANT/Myb"/>
</dbReference>
<accession>A0A1Y1IK73</accession>
<evidence type="ECO:0000259" key="9">
    <source>
        <dbReference type="PROSITE" id="PS51294"/>
    </source>
</evidence>
<dbReference type="InterPro" id="IPR009057">
    <property type="entry name" value="Homeodomain-like_sf"/>
</dbReference>
<evidence type="ECO:0000313" key="11">
    <source>
        <dbReference type="Proteomes" id="UP000054558"/>
    </source>
</evidence>
<dbReference type="STRING" id="105231.A0A1Y1IK73"/>
<dbReference type="InterPro" id="IPR017930">
    <property type="entry name" value="Myb_dom"/>
</dbReference>
<keyword evidence="4" id="KW-0238">DNA-binding</keyword>
<dbReference type="GO" id="GO:0006355">
    <property type="term" value="P:regulation of DNA-templated transcription"/>
    <property type="evidence" value="ECO:0000318"/>
    <property type="project" value="GO_Central"/>
</dbReference>
<feature type="compositionally biased region" description="Polar residues" evidence="7">
    <location>
        <begin position="102"/>
        <end position="118"/>
    </location>
</feature>
<keyword evidence="2" id="KW-0677">Repeat</keyword>
<dbReference type="SMART" id="SM00717">
    <property type="entry name" value="SANT"/>
    <property type="match status" value="2"/>
</dbReference>
<evidence type="ECO:0000256" key="4">
    <source>
        <dbReference type="ARBA" id="ARBA00023125"/>
    </source>
</evidence>
<dbReference type="Pfam" id="PF00249">
    <property type="entry name" value="Myb_DNA-binding"/>
    <property type="match status" value="2"/>
</dbReference>
<dbReference type="GO" id="GO:0003677">
    <property type="term" value="F:DNA binding"/>
    <property type="evidence" value="ECO:0007669"/>
    <property type="project" value="UniProtKB-KW"/>
</dbReference>
<gene>
    <name evidence="10" type="ORF">KFL_004930040</name>
</gene>
<dbReference type="Gene3D" id="1.10.10.60">
    <property type="entry name" value="Homeodomain-like"/>
    <property type="match status" value="2"/>
</dbReference>
<evidence type="ECO:0000256" key="5">
    <source>
        <dbReference type="ARBA" id="ARBA00023163"/>
    </source>
</evidence>
<feature type="domain" description="Myb-like" evidence="8">
    <location>
        <begin position="132"/>
        <end position="185"/>
    </location>
</feature>
<feature type="region of interest" description="Disordered" evidence="7">
    <location>
        <begin position="91"/>
        <end position="139"/>
    </location>
</feature>
<dbReference type="PANTHER" id="PTHR47995">
    <property type="entry name" value="TRANSCRIPTION FACTOR MYB33-RELATED"/>
    <property type="match status" value="1"/>
</dbReference>
<proteinExistence type="predicted"/>
<evidence type="ECO:0000256" key="2">
    <source>
        <dbReference type="ARBA" id="ARBA00022737"/>
    </source>
</evidence>
<dbReference type="Proteomes" id="UP000054558">
    <property type="component" value="Unassembled WGS sequence"/>
</dbReference>
<dbReference type="SUPFAM" id="SSF46689">
    <property type="entry name" value="Homeodomain-like"/>
    <property type="match status" value="1"/>
</dbReference>
<dbReference type="EMBL" id="DF237442">
    <property type="protein sequence ID" value="GAQ89166.1"/>
    <property type="molecule type" value="Genomic_DNA"/>
</dbReference>
<organism evidence="10 11">
    <name type="scientific">Klebsormidium nitens</name>
    <name type="common">Green alga</name>
    <name type="synonym">Ulothrix nitens</name>
    <dbReference type="NCBI Taxonomy" id="105231"/>
    <lineage>
        <taxon>Eukaryota</taxon>
        <taxon>Viridiplantae</taxon>
        <taxon>Streptophyta</taxon>
        <taxon>Klebsormidiophyceae</taxon>
        <taxon>Klebsormidiales</taxon>
        <taxon>Klebsormidiaceae</taxon>
        <taxon>Klebsormidium</taxon>
    </lineage>
</organism>